<organism evidence="1 2">
    <name type="scientific">Arabis nemorensis</name>
    <dbReference type="NCBI Taxonomy" id="586526"/>
    <lineage>
        <taxon>Eukaryota</taxon>
        <taxon>Viridiplantae</taxon>
        <taxon>Streptophyta</taxon>
        <taxon>Embryophyta</taxon>
        <taxon>Tracheophyta</taxon>
        <taxon>Spermatophyta</taxon>
        <taxon>Magnoliopsida</taxon>
        <taxon>eudicotyledons</taxon>
        <taxon>Gunneridae</taxon>
        <taxon>Pentapetalae</taxon>
        <taxon>rosids</taxon>
        <taxon>malvids</taxon>
        <taxon>Brassicales</taxon>
        <taxon>Brassicaceae</taxon>
        <taxon>Arabideae</taxon>
        <taxon>Arabis</taxon>
    </lineage>
</organism>
<name>A0A565BCM8_9BRAS</name>
<evidence type="ECO:0008006" key="3">
    <source>
        <dbReference type="Google" id="ProtNLM"/>
    </source>
</evidence>
<proteinExistence type="predicted"/>
<dbReference type="Proteomes" id="UP000489600">
    <property type="component" value="Unassembled WGS sequence"/>
</dbReference>
<keyword evidence="2" id="KW-1185">Reference proteome</keyword>
<protein>
    <recommendedName>
        <fullName evidence="3">RNase H type-1 domain-containing protein</fullName>
    </recommendedName>
</protein>
<reference evidence="1" key="1">
    <citation type="submission" date="2019-07" db="EMBL/GenBank/DDBJ databases">
        <authorList>
            <person name="Dittberner H."/>
        </authorList>
    </citation>
    <scope>NUCLEOTIDE SEQUENCE [LARGE SCALE GENOMIC DNA]</scope>
</reference>
<gene>
    <name evidence="1" type="ORF">ANE_LOCUS9823</name>
</gene>
<dbReference type="AlphaFoldDB" id="A0A565BCM8"/>
<sequence length="190" mass="21526">MIGKDLVKKQLGKVIGNGRSTKVWSDPWLSVSEPIQPIGPPTREVENMLVSDLFKPNSMEWVQKIPMSGLVQLLVATRQSPAIMLQMRHSYHQHMPSESTKVAGLGWLFRDHEDRTLSQGSMITSNISSPLIAKAITVREALIHGKALGLRSLRFTIPHQSDQYEESEARTFRHPLRHQSALNRSLHFFL</sequence>
<dbReference type="EMBL" id="CABITT030000003">
    <property type="protein sequence ID" value="VVA99378.1"/>
    <property type="molecule type" value="Genomic_DNA"/>
</dbReference>
<dbReference type="OrthoDB" id="1112669at2759"/>
<evidence type="ECO:0000313" key="2">
    <source>
        <dbReference type="Proteomes" id="UP000489600"/>
    </source>
</evidence>
<accession>A0A565BCM8</accession>
<comment type="caution">
    <text evidence="1">The sequence shown here is derived from an EMBL/GenBank/DDBJ whole genome shotgun (WGS) entry which is preliminary data.</text>
</comment>
<evidence type="ECO:0000313" key="1">
    <source>
        <dbReference type="EMBL" id="VVA99378.1"/>
    </source>
</evidence>